<dbReference type="Gene3D" id="3.40.190.10">
    <property type="entry name" value="Periplasmic binding protein-like II"/>
    <property type="match status" value="1"/>
</dbReference>
<dbReference type="PANTHER" id="PTHR43649">
    <property type="entry name" value="ARABINOSE-BINDING PROTEIN-RELATED"/>
    <property type="match status" value="1"/>
</dbReference>
<reference evidence="6 7" key="1">
    <citation type="submission" date="2020-08" db="EMBL/GenBank/DDBJ databases">
        <title>Sequencing the genomes of 1000 actinobacteria strains.</title>
        <authorList>
            <person name="Klenk H.-P."/>
        </authorList>
    </citation>
    <scope>NUCLEOTIDE SEQUENCE [LARGE SCALE GENOMIC DNA]</scope>
    <source>
        <strain evidence="6 7">DSM 45507</strain>
    </source>
</reference>
<dbReference type="InterPro" id="IPR006059">
    <property type="entry name" value="SBP"/>
</dbReference>
<dbReference type="EMBL" id="JACHMB010000001">
    <property type="protein sequence ID" value="MBB5783144.1"/>
    <property type="molecule type" value="Genomic_DNA"/>
</dbReference>
<dbReference type="InterPro" id="IPR050490">
    <property type="entry name" value="Bact_solute-bd_prot1"/>
</dbReference>
<evidence type="ECO:0000256" key="1">
    <source>
        <dbReference type="ARBA" id="ARBA00004196"/>
    </source>
</evidence>
<evidence type="ECO:0000313" key="6">
    <source>
        <dbReference type="EMBL" id="MBB5783144.1"/>
    </source>
</evidence>
<dbReference type="SUPFAM" id="SSF53850">
    <property type="entry name" value="Periplasmic binding protein-like II"/>
    <property type="match status" value="1"/>
</dbReference>
<comment type="caution">
    <text evidence="6">The sequence shown here is derived from an EMBL/GenBank/DDBJ whole genome shotgun (WGS) entry which is preliminary data.</text>
</comment>
<evidence type="ECO:0000256" key="3">
    <source>
        <dbReference type="ARBA" id="ARBA00022448"/>
    </source>
</evidence>
<dbReference type="PANTHER" id="PTHR43649:SF31">
    <property type="entry name" value="SN-GLYCEROL-3-PHOSPHATE-BINDING PERIPLASMIC PROTEIN UGPB"/>
    <property type="match status" value="1"/>
</dbReference>
<dbReference type="GO" id="GO:0030313">
    <property type="term" value="C:cell envelope"/>
    <property type="evidence" value="ECO:0007669"/>
    <property type="project" value="UniProtKB-SubCell"/>
</dbReference>
<feature type="region of interest" description="Disordered" evidence="5">
    <location>
        <begin position="293"/>
        <end position="328"/>
    </location>
</feature>
<keyword evidence="4" id="KW-0732">Signal</keyword>
<evidence type="ECO:0000313" key="7">
    <source>
        <dbReference type="Proteomes" id="UP000579153"/>
    </source>
</evidence>
<name>A0A7W9GG36_9ACTN</name>
<sequence>MTPDLPSVAGANGAASDPAFLSYPADPVRTVTGVPGSGGTYVTRTPLWGAIPPSSGNSYYDAVNKALGATLKMQPADGNTYVDALPALFASGKLPDWIQIPSWINQRLNLGSAVDRFADLTPYLAGENIARYPNLANIPTAAWQAGVWNGKLYGIPSYSSPNNFPGYLFCRKDLLDAAGVSAEVRSADELFALGKALTDAKAGRWAFDDLWPYLLFPFRVISTWNQGPGGKLIHQYETPGMIEALNFAARLAKAGYVHPDALAGNTANGQQRFWSGKVAISGGGTGAMNGDDAKGGTAANPDYSRQAFKGVPAGQLRRRRRGPHHEGREAILAERGQKDVATSFQFLATGPQVTLVQNGFTQVARDYAAWQADAVKYAAKPLFFAMNISEPPQYASIGQQVEDTIKDVRYGRKPVEAFKSAVDTWRKQGGDQLRGFYEGIRDKHGTGA</sequence>
<accession>A0A7W9GG36</accession>
<evidence type="ECO:0000256" key="2">
    <source>
        <dbReference type="ARBA" id="ARBA00008520"/>
    </source>
</evidence>
<evidence type="ECO:0000256" key="5">
    <source>
        <dbReference type="SAM" id="MobiDB-lite"/>
    </source>
</evidence>
<dbReference type="AlphaFoldDB" id="A0A7W9GG36"/>
<protein>
    <submittedName>
        <fullName evidence="6">Putative aldouronate transport system substrate-binding protein</fullName>
    </submittedName>
</protein>
<gene>
    <name evidence="6" type="ORF">HD596_009900</name>
</gene>
<evidence type="ECO:0000256" key="4">
    <source>
        <dbReference type="ARBA" id="ARBA00022729"/>
    </source>
</evidence>
<proteinExistence type="inferred from homology"/>
<keyword evidence="3" id="KW-0813">Transport</keyword>
<organism evidence="6 7">
    <name type="scientific">Nonomuraea jabiensis</name>
    <dbReference type="NCBI Taxonomy" id="882448"/>
    <lineage>
        <taxon>Bacteria</taxon>
        <taxon>Bacillati</taxon>
        <taxon>Actinomycetota</taxon>
        <taxon>Actinomycetes</taxon>
        <taxon>Streptosporangiales</taxon>
        <taxon>Streptosporangiaceae</taxon>
        <taxon>Nonomuraea</taxon>
    </lineage>
</organism>
<comment type="similarity">
    <text evidence="2">Belongs to the bacterial solute-binding protein 1 family.</text>
</comment>
<keyword evidence="7" id="KW-1185">Reference proteome</keyword>
<dbReference type="Pfam" id="PF01547">
    <property type="entry name" value="SBP_bac_1"/>
    <property type="match status" value="1"/>
</dbReference>
<comment type="subcellular location">
    <subcellularLocation>
        <location evidence="1">Cell envelope</location>
    </subcellularLocation>
</comment>
<dbReference type="RefSeq" id="WP_185076133.1">
    <property type="nucleotide sequence ID" value="NZ_JACHMB010000001.1"/>
</dbReference>
<dbReference type="Proteomes" id="UP000579153">
    <property type="component" value="Unassembled WGS sequence"/>
</dbReference>